<dbReference type="SUPFAM" id="SSF56496">
    <property type="entry name" value="Fibrinogen C-terminal domain-like"/>
    <property type="match status" value="1"/>
</dbReference>
<keyword evidence="4" id="KW-1185">Reference proteome</keyword>
<feature type="signal peptide" evidence="1">
    <location>
        <begin position="1"/>
        <end position="23"/>
    </location>
</feature>
<sequence>MNILSPVFALGILLSLSTPTVRAASLVNKSSSNANTVSLFEDTNPPASVAKRPAIVKPVLKFERVCDPLVGYSGLYRRHPLVLPLAISLSRSSNAPADYVATDIKLSVDEALKSTLLDGSESSTVKLLVQLKRRQPDEIGAGQLVFLCSDFTRCQQLRESIEDDPEELWRSIRFSIELKPTVEPSSNVESKVIRFDNLRPVNLPELACESRSDWIVFQRRVDGNLSFAKNWDAYVNGFGNPESNYWMGLERLFQLTATGKKSSYHDTSRCRLRIDLRDFNGNSYRSEYGLFQVLDSGQNYRLRVGQKVPNSQIDGFASVHSESQFSTYERSNDRLPGDSCSQLYGFGGWWYNACHHVNLNGAYLTNRNITDSPIYASFRRAGKFVPVMFTEMKLKCG</sequence>
<dbReference type="Pfam" id="PF00147">
    <property type="entry name" value="Fibrinogen_C"/>
    <property type="match status" value="1"/>
</dbReference>
<dbReference type="InterPro" id="IPR002181">
    <property type="entry name" value="Fibrinogen_a/b/g_C_dom"/>
</dbReference>
<protein>
    <recommendedName>
        <fullName evidence="2">Fibrinogen C-terminal domain-containing protein</fullName>
    </recommendedName>
</protein>
<feature type="domain" description="Fibrinogen C-terminal" evidence="2">
    <location>
        <begin position="172"/>
        <end position="397"/>
    </location>
</feature>
<dbReference type="STRING" id="282301.A0A267E8G6"/>
<dbReference type="OrthoDB" id="6273946at2759"/>
<dbReference type="Gene3D" id="3.90.215.10">
    <property type="entry name" value="Gamma Fibrinogen, chain A, domain 1"/>
    <property type="match status" value="1"/>
</dbReference>
<dbReference type="AlphaFoldDB" id="A0A267E8G6"/>
<dbReference type="SMART" id="SM00186">
    <property type="entry name" value="FBG"/>
    <property type="match status" value="1"/>
</dbReference>
<evidence type="ECO:0000256" key="1">
    <source>
        <dbReference type="SAM" id="SignalP"/>
    </source>
</evidence>
<evidence type="ECO:0000259" key="2">
    <source>
        <dbReference type="PROSITE" id="PS51406"/>
    </source>
</evidence>
<reference evidence="3 4" key="1">
    <citation type="submission" date="2017-06" db="EMBL/GenBank/DDBJ databases">
        <title>A platform for efficient transgenesis in Macrostomum lignano, a flatworm model organism for stem cell research.</title>
        <authorList>
            <person name="Berezikov E."/>
        </authorList>
    </citation>
    <scope>NUCLEOTIDE SEQUENCE [LARGE SCALE GENOMIC DNA]</scope>
    <source>
        <strain evidence="3">DV1</strain>
        <tissue evidence="3">Whole organism</tissue>
    </source>
</reference>
<dbReference type="PANTHER" id="PTHR19143">
    <property type="entry name" value="FIBRINOGEN/TENASCIN/ANGIOPOEITIN"/>
    <property type="match status" value="1"/>
</dbReference>
<gene>
    <name evidence="3" type="ORF">BOX15_Mlig028435g2</name>
</gene>
<evidence type="ECO:0000313" key="3">
    <source>
        <dbReference type="EMBL" id="PAA57881.1"/>
    </source>
</evidence>
<dbReference type="PROSITE" id="PS51406">
    <property type="entry name" value="FIBRINOGEN_C_2"/>
    <property type="match status" value="1"/>
</dbReference>
<evidence type="ECO:0000313" key="4">
    <source>
        <dbReference type="Proteomes" id="UP000215902"/>
    </source>
</evidence>
<comment type="caution">
    <text evidence="3">The sequence shown here is derived from an EMBL/GenBank/DDBJ whole genome shotgun (WGS) entry which is preliminary data.</text>
</comment>
<dbReference type="InterPro" id="IPR036056">
    <property type="entry name" value="Fibrinogen-like_C"/>
</dbReference>
<proteinExistence type="predicted"/>
<dbReference type="InterPro" id="IPR014716">
    <property type="entry name" value="Fibrinogen_a/b/g_C_1"/>
</dbReference>
<feature type="chain" id="PRO_5012244274" description="Fibrinogen C-terminal domain-containing protein" evidence="1">
    <location>
        <begin position="24"/>
        <end position="397"/>
    </location>
</feature>
<name>A0A267E8G6_9PLAT</name>
<accession>A0A267E8G6</accession>
<organism evidence="3 4">
    <name type="scientific">Macrostomum lignano</name>
    <dbReference type="NCBI Taxonomy" id="282301"/>
    <lineage>
        <taxon>Eukaryota</taxon>
        <taxon>Metazoa</taxon>
        <taxon>Spiralia</taxon>
        <taxon>Lophotrochozoa</taxon>
        <taxon>Platyhelminthes</taxon>
        <taxon>Rhabditophora</taxon>
        <taxon>Macrostomorpha</taxon>
        <taxon>Macrostomida</taxon>
        <taxon>Macrostomidae</taxon>
        <taxon>Macrostomum</taxon>
    </lineage>
</organism>
<dbReference type="InterPro" id="IPR050373">
    <property type="entry name" value="Fibrinogen_C-term_domain"/>
</dbReference>
<dbReference type="Proteomes" id="UP000215902">
    <property type="component" value="Unassembled WGS sequence"/>
</dbReference>
<keyword evidence="1" id="KW-0732">Signal</keyword>
<dbReference type="EMBL" id="NIVC01002437">
    <property type="protein sequence ID" value="PAA57881.1"/>
    <property type="molecule type" value="Genomic_DNA"/>
</dbReference>